<protein>
    <submittedName>
        <fullName evidence="1">Uncharacterized protein</fullName>
    </submittedName>
</protein>
<reference evidence="2" key="1">
    <citation type="journal article" date="2019" name="Int. J. Syst. Evol. Microbiol.">
        <title>The Global Catalogue of Microorganisms (GCM) 10K type strain sequencing project: providing services to taxonomists for standard genome sequencing and annotation.</title>
        <authorList>
            <consortium name="The Broad Institute Genomics Platform"/>
            <consortium name="The Broad Institute Genome Sequencing Center for Infectious Disease"/>
            <person name="Wu L."/>
            <person name="Ma J."/>
        </authorList>
    </citation>
    <scope>NUCLEOTIDE SEQUENCE [LARGE SCALE GENOMIC DNA]</scope>
    <source>
        <strain evidence="2">JCM 18077</strain>
    </source>
</reference>
<dbReference type="EMBL" id="BAABIE010000003">
    <property type="protein sequence ID" value="GAA4742484.1"/>
    <property type="molecule type" value="Genomic_DNA"/>
</dbReference>
<gene>
    <name evidence="1" type="ORF">GCM10023217_08650</name>
</gene>
<organism evidence="1 2">
    <name type="scientific">Gordonia alkaliphila</name>
    <dbReference type="NCBI Taxonomy" id="1053547"/>
    <lineage>
        <taxon>Bacteria</taxon>
        <taxon>Bacillati</taxon>
        <taxon>Actinomycetota</taxon>
        <taxon>Actinomycetes</taxon>
        <taxon>Mycobacteriales</taxon>
        <taxon>Gordoniaceae</taxon>
        <taxon>Gordonia</taxon>
    </lineage>
</organism>
<evidence type="ECO:0000313" key="1">
    <source>
        <dbReference type="EMBL" id="GAA4742484.1"/>
    </source>
</evidence>
<evidence type="ECO:0000313" key="2">
    <source>
        <dbReference type="Proteomes" id="UP001500822"/>
    </source>
</evidence>
<accession>A0ABP8Z036</accession>
<comment type="caution">
    <text evidence="1">The sequence shown here is derived from an EMBL/GenBank/DDBJ whole genome shotgun (WGS) entry which is preliminary data.</text>
</comment>
<dbReference type="Proteomes" id="UP001500822">
    <property type="component" value="Unassembled WGS sequence"/>
</dbReference>
<sequence length="76" mass="8658">MPSYVIQFNRRTRQRAIRSFATSREAMDYRLMLEGERQDSDVEIAALTSRSIESLQRTHARYFTGEDISGAAAPCA</sequence>
<name>A0ABP8Z036_9ACTN</name>
<keyword evidence="2" id="KW-1185">Reference proteome</keyword>
<proteinExistence type="predicted"/>
<dbReference type="RefSeq" id="WP_246993484.1">
    <property type="nucleotide sequence ID" value="NZ_BAABIE010000003.1"/>
</dbReference>